<organism evidence="2 3">
    <name type="scientific">Microbacterium azadirachtae</name>
    <dbReference type="NCBI Taxonomy" id="582680"/>
    <lineage>
        <taxon>Bacteria</taxon>
        <taxon>Bacillati</taxon>
        <taxon>Actinomycetota</taxon>
        <taxon>Actinomycetes</taxon>
        <taxon>Micrococcales</taxon>
        <taxon>Microbacteriaceae</taxon>
        <taxon>Microbacterium</taxon>
    </lineage>
</organism>
<dbReference type="Pfam" id="PF12728">
    <property type="entry name" value="HTH_17"/>
    <property type="match status" value="1"/>
</dbReference>
<keyword evidence="3" id="KW-1185">Reference proteome</keyword>
<dbReference type="Proteomes" id="UP000033740">
    <property type="component" value="Unassembled WGS sequence"/>
</dbReference>
<protein>
    <submittedName>
        <fullName evidence="2">Helix-turn-helix domain protein</fullName>
    </submittedName>
</protein>
<dbReference type="PATRIC" id="fig|582680.6.peg.466"/>
<evidence type="ECO:0000259" key="1">
    <source>
        <dbReference type="Pfam" id="PF12728"/>
    </source>
</evidence>
<sequence length="67" mass="7549">MSLTAEQPSAVKLLFVNEVAERLRRSPAQIRWMLQNGTAPKHAKIGGRICFRESDVESYIAEAFEEA</sequence>
<gene>
    <name evidence="2" type="ORF">RS86_00454</name>
</gene>
<reference evidence="2 3" key="1">
    <citation type="submission" date="2015-02" db="EMBL/GenBank/DDBJ databases">
        <title>Draft genome sequences of ten Microbacterium spp. with emphasis on heavy metal contaminated environments.</title>
        <authorList>
            <person name="Corretto E."/>
        </authorList>
    </citation>
    <scope>NUCLEOTIDE SEQUENCE [LARGE SCALE GENOMIC DNA]</scope>
    <source>
        <strain evidence="2 3">ARN176</strain>
    </source>
</reference>
<evidence type="ECO:0000313" key="2">
    <source>
        <dbReference type="EMBL" id="KJL35458.1"/>
    </source>
</evidence>
<dbReference type="RefSeq" id="WP_045270600.1">
    <property type="nucleotide sequence ID" value="NZ_JYIX01000023.1"/>
</dbReference>
<dbReference type="AlphaFoldDB" id="A0A0F0LQM9"/>
<dbReference type="EMBL" id="JYIX01000023">
    <property type="protein sequence ID" value="KJL35458.1"/>
    <property type="molecule type" value="Genomic_DNA"/>
</dbReference>
<dbReference type="STRING" id="582680.RS86_00454"/>
<evidence type="ECO:0000313" key="3">
    <source>
        <dbReference type="Proteomes" id="UP000033740"/>
    </source>
</evidence>
<feature type="domain" description="Helix-turn-helix" evidence="1">
    <location>
        <begin position="16"/>
        <end position="62"/>
    </location>
</feature>
<dbReference type="SUPFAM" id="SSF46955">
    <property type="entry name" value="Putative DNA-binding domain"/>
    <property type="match status" value="1"/>
</dbReference>
<proteinExistence type="predicted"/>
<comment type="caution">
    <text evidence="2">The sequence shown here is derived from an EMBL/GenBank/DDBJ whole genome shotgun (WGS) entry which is preliminary data.</text>
</comment>
<accession>A0A0F0LQM9</accession>
<dbReference type="InterPro" id="IPR009061">
    <property type="entry name" value="DNA-bd_dom_put_sf"/>
</dbReference>
<name>A0A0F0LQM9_9MICO</name>
<dbReference type="InterPro" id="IPR041657">
    <property type="entry name" value="HTH_17"/>
</dbReference>